<name>A0A3R9X0F6_9CREN</name>
<organism evidence="2 3">
    <name type="scientific">Candidatus Methanodesulfokora washburnensis</name>
    <dbReference type="NCBI Taxonomy" id="2478471"/>
    <lineage>
        <taxon>Archaea</taxon>
        <taxon>Thermoproteota</taxon>
        <taxon>Candidatus Korarchaeia</taxon>
        <taxon>Candidatus Korarchaeia incertae sedis</taxon>
        <taxon>Candidatus Methanodesulfokora</taxon>
    </lineage>
</organism>
<keyword evidence="2" id="KW-0067">ATP-binding</keyword>
<evidence type="ECO:0000313" key="2">
    <source>
        <dbReference type="EMBL" id="RSN72249.1"/>
    </source>
</evidence>
<comment type="caution">
    <text evidence="2">The sequence shown here is derived from an EMBL/GenBank/DDBJ whole genome shotgun (WGS) entry which is preliminary data.</text>
</comment>
<evidence type="ECO:0000259" key="1">
    <source>
        <dbReference type="Pfam" id="PF13635"/>
    </source>
</evidence>
<dbReference type="PANTHER" id="PTHR33295">
    <property type="entry name" value="ATPASE"/>
    <property type="match status" value="1"/>
</dbReference>
<accession>A0A3R9X0F6</accession>
<gene>
    <name evidence="2" type="ORF">D6D85_14535</name>
</gene>
<dbReference type="OrthoDB" id="371918at2157"/>
<sequence length="122" mass="14747">MGFRISENFGRLMENLVAVELMRRKSYFNADWEIFYWKDHRQREVDFLVKQGPIVKQLIQVVFASGRDEIRKEELDSLLRAGEELRCKDLTLITWDYEDEIEREGRRIRAVPLWEWILAGNR</sequence>
<dbReference type="Pfam" id="PF13635">
    <property type="entry name" value="DUF4143"/>
    <property type="match status" value="1"/>
</dbReference>
<feature type="domain" description="DUF4143" evidence="1">
    <location>
        <begin position="7"/>
        <end position="52"/>
    </location>
</feature>
<dbReference type="GO" id="GO:0005524">
    <property type="term" value="F:ATP binding"/>
    <property type="evidence" value="ECO:0007669"/>
    <property type="project" value="UniProtKB-KW"/>
</dbReference>
<dbReference type="AlphaFoldDB" id="A0A3R9X0F6"/>
<dbReference type="InterPro" id="IPR025420">
    <property type="entry name" value="DUF4143"/>
</dbReference>
<dbReference type="PANTHER" id="PTHR33295:SF19">
    <property type="entry name" value="ARCHAEAL ATPASE"/>
    <property type="match status" value="1"/>
</dbReference>
<dbReference type="EMBL" id="RCOS01000162">
    <property type="protein sequence ID" value="RSN72249.1"/>
    <property type="molecule type" value="Genomic_DNA"/>
</dbReference>
<dbReference type="Proteomes" id="UP000277582">
    <property type="component" value="Unassembled WGS sequence"/>
</dbReference>
<keyword evidence="3" id="KW-1185">Reference proteome</keyword>
<evidence type="ECO:0000313" key="3">
    <source>
        <dbReference type="Proteomes" id="UP000277582"/>
    </source>
</evidence>
<protein>
    <submittedName>
        <fullName evidence="2">ATP-binding protein</fullName>
    </submittedName>
</protein>
<keyword evidence="2" id="KW-0547">Nucleotide-binding</keyword>
<proteinExistence type="predicted"/>
<dbReference type="RefSeq" id="WP_125672666.1">
    <property type="nucleotide sequence ID" value="NZ_RCOS01000162.1"/>
</dbReference>
<reference evidence="2 3" key="1">
    <citation type="submission" date="2018-10" db="EMBL/GenBank/DDBJ databases">
        <title>Co-occurring genomic capacity for anaerobic methane metabolism and dissimilatory sulfite reduction discovered in the Korarchaeota.</title>
        <authorList>
            <person name="Mckay L.J."/>
            <person name="Dlakic M."/>
            <person name="Fields M.W."/>
            <person name="Delmont T.O."/>
            <person name="Eren A.M."/>
            <person name="Jay Z.J."/>
            <person name="Klingelsmith K.B."/>
            <person name="Rusch D.B."/>
            <person name="Inskeep W.P."/>
        </authorList>
    </citation>
    <scope>NUCLEOTIDE SEQUENCE [LARGE SCALE GENOMIC DNA]</scope>
    <source>
        <strain evidence="2 3">MDKW</strain>
    </source>
</reference>